<dbReference type="Proteomes" id="UP000823941">
    <property type="component" value="Chromosome 5"/>
</dbReference>
<dbReference type="Pfam" id="PF07727">
    <property type="entry name" value="RVT_2"/>
    <property type="match status" value="1"/>
</dbReference>
<gene>
    <name evidence="4" type="ORF">JYU34_003408</name>
</gene>
<sequence length="742" mass="84406">MEKTRCMLQEAGLEQKYWAEAVNTAVYLKNRSPTMSVKGYTPEEKWTGKRVSVSYLRIFGCVAYAQKHLKKKLDPKAKRYIFVGYCESTKGYRLINPENPGELIKARDVTFIESQYYKEIVSHDDNRDVVLPLSTSVNTQPPTESYTDTAEEIIPVEEHSDDTIRQNAQRYSTITVNDSDSEGEERDTDDPLDKTYIPDETSSEDSSTGYSDCDDDSLLAHLASGTHSSSADEPQTVQEALGGPDRDSWLLAMQDEYNSFLVNECWTLTDKVDTQKPIKCKWVFKRKRGLNGELLKYKARLVAKGFTQKSGIDYKETFAPVVRYSSIRALLALAAEYDLDIDHLDVKTAFLNGDLQETVYLEQPEGFVMKGQEGKVYKLNKAIYGLKQAAKAWYDKINNVLCKKLGFSKSSSEPCVYHKSGKHGLTILALYVDDILLFTERNSQEKDLIKQKLNMEFEITDLGPASHILGMRLCKHDDRITLDQSKYIESVLQKFKMEDCKPSATPMETGVKLTKALNSGDISKFDYRGLIGSLMYIAVGTRPDIAHAVSYLSQFNDCYDESHWKAAKRVIRYLKGNKDLCLNFVKGGISITAYADADWGRNESDRRSYTGYVFKLGESIVSWESRKQRTVALSSTEAEYMAISDACKEALFLRQFLHGILGKTLKVKMYNDNQSAQNLCKNAMLHARTKHIDIRHHFIREHVLNGIIDVQYLCTSDMIADVFTKPLCKETHYKFVKQLMLL</sequence>
<organism evidence="4 5">
    <name type="scientific">Plutella xylostella</name>
    <name type="common">Diamondback moth</name>
    <name type="synonym">Plutella maculipennis</name>
    <dbReference type="NCBI Taxonomy" id="51655"/>
    <lineage>
        <taxon>Eukaryota</taxon>
        <taxon>Metazoa</taxon>
        <taxon>Ecdysozoa</taxon>
        <taxon>Arthropoda</taxon>
        <taxon>Hexapoda</taxon>
        <taxon>Insecta</taxon>
        <taxon>Pterygota</taxon>
        <taxon>Neoptera</taxon>
        <taxon>Endopterygota</taxon>
        <taxon>Lepidoptera</taxon>
        <taxon>Glossata</taxon>
        <taxon>Ditrysia</taxon>
        <taxon>Yponomeutoidea</taxon>
        <taxon>Plutellidae</taxon>
        <taxon>Plutella</taxon>
    </lineage>
</organism>
<dbReference type="PANTHER" id="PTHR11439">
    <property type="entry name" value="GAG-POL-RELATED RETROTRANSPOSON"/>
    <property type="match status" value="1"/>
</dbReference>
<evidence type="ECO:0000313" key="5">
    <source>
        <dbReference type="Proteomes" id="UP000823941"/>
    </source>
</evidence>
<name>A0ABQ7R005_PLUXY</name>
<accession>A0ABQ7R005</accession>
<dbReference type="InterPro" id="IPR012337">
    <property type="entry name" value="RNaseH-like_sf"/>
</dbReference>
<evidence type="ECO:0008006" key="6">
    <source>
        <dbReference type="Google" id="ProtNLM"/>
    </source>
</evidence>
<dbReference type="SUPFAM" id="SSF56672">
    <property type="entry name" value="DNA/RNA polymerases"/>
    <property type="match status" value="1"/>
</dbReference>
<feature type="domain" description="Reverse transcriptase Ty1/copia-type" evidence="2">
    <location>
        <begin position="263"/>
        <end position="508"/>
    </location>
</feature>
<evidence type="ECO:0000259" key="3">
    <source>
        <dbReference type="Pfam" id="PF25597"/>
    </source>
</evidence>
<dbReference type="InterPro" id="IPR057670">
    <property type="entry name" value="SH3_retrovirus"/>
</dbReference>
<dbReference type="PANTHER" id="PTHR11439:SF483">
    <property type="entry name" value="PEPTIDE SYNTHASE GLIP-LIKE, PUTATIVE (AFU_ORTHOLOGUE AFUA_3G12920)-RELATED"/>
    <property type="match status" value="1"/>
</dbReference>
<dbReference type="EMBL" id="JAHIBW010000005">
    <property type="protein sequence ID" value="KAG7310616.1"/>
    <property type="molecule type" value="Genomic_DNA"/>
</dbReference>
<evidence type="ECO:0000259" key="2">
    <source>
        <dbReference type="Pfam" id="PF07727"/>
    </source>
</evidence>
<evidence type="ECO:0000256" key="1">
    <source>
        <dbReference type="SAM" id="MobiDB-lite"/>
    </source>
</evidence>
<protein>
    <recommendedName>
        <fullName evidence="6">Reverse transcriptase Ty1/copia-type domain-containing protein</fullName>
    </recommendedName>
</protein>
<keyword evidence="5" id="KW-1185">Reference proteome</keyword>
<reference evidence="4 5" key="1">
    <citation type="submission" date="2021-06" db="EMBL/GenBank/DDBJ databases">
        <title>A haploid diamondback moth (Plutella xylostella L.) genome assembly resolves 31 chromosomes and identifies a diamide resistance mutation.</title>
        <authorList>
            <person name="Ward C.M."/>
            <person name="Perry K.D."/>
            <person name="Baker G."/>
            <person name="Powis K."/>
            <person name="Heckel D.G."/>
            <person name="Baxter S.W."/>
        </authorList>
    </citation>
    <scope>NUCLEOTIDE SEQUENCE [LARGE SCALE GENOMIC DNA]</scope>
    <source>
        <strain evidence="4 5">LV</strain>
        <tissue evidence="4">Single pupa</tissue>
    </source>
</reference>
<dbReference type="CDD" id="cd09272">
    <property type="entry name" value="RNase_HI_RT_Ty1"/>
    <property type="match status" value="1"/>
</dbReference>
<dbReference type="Pfam" id="PF25597">
    <property type="entry name" value="SH3_retrovirus"/>
    <property type="match status" value="1"/>
</dbReference>
<feature type="domain" description="Retroviral polymerase SH3-like" evidence="3">
    <location>
        <begin position="61"/>
        <end position="120"/>
    </location>
</feature>
<proteinExistence type="predicted"/>
<dbReference type="SUPFAM" id="SSF53098">
    <property type="entry name" value="Ribonuclease H-like"/>
    <property type="match status" value="1"/>
</dbReference>
<feature type="compositionally biased region" description="Acidic residues" evidence="1">
    <location>
        <begin position="179"/>
        <end position="188"/>
    </location>
</feature>
<comment type="caution">
    <text evidence="4">The sequence shown here is derived from an EMBL/GenBank/DDBJ whole genome shotgun (WGS) entry which is preliminary data.</text>
</comment>
<feature type="compositionally biased region" description="Polar residues" evidence="1">
    <location>
        <begin position="165"/>
        <end position="178"/>
    </location>
</feature>
<feature type="region of interest" description="Disordered" evidence="1">
    <location>
        <begin position="156"/>
        <end position="215"/>
    </location>
</feature>
<dbReference type="InterPro" id="IPR013103">
    <property type="entry name" value="RVT_2"/>
</dbReference>
<evidence type="ECO:0000313" key="4">
    <source>
        <dbReference type="EMBL" id="KAG7310616.1"/>
    </source>
</evidence>
<dbReference type="InterPro" id="IPR043502">
    <property type="entry name" value="DNA/RNA_pol_sf"/>
</dbReference>